<feature type="transmembrane region" description="Helical" evidence="5">
    <location>
        <begin position="163"/>
        <end position="187"/>
    </location>
</feature>
<evidence type="ECO:0000256" key="1">
    <source>
        <dbReference type="ARBA" id="ARBA00004141"/>
    </source>
</evidence>
<keyword evidence="3 5" id="KW-1133">Transmembrane helix</keyword>
<dbReference type="PhylomeDB" id="T1IXB3"/>
<accession>T1IXB3</accession>
<dbReference type="Gene3D" id="1.20.1250.20">
    <property type="entry name" value="MFS general substrate transporter like domains"/>
    <property type="match status" value="1"/>
</dbReference>
<keyword evidence="7" id="KW-1185">Reference proteome</keyword>
<evidence type="ECO:0000256" key="4">
    <source>
        <dbReference type="ARBA" id="ARBA00023136"/>
    </source>
</evidence>
<reference evidence="7" key="1">
    <citation type="submission" date="2011-05" db="EMBL/GenBank/DDBJ databases">
        <authorList>
            <person name="Richards S.R."/>
            <person name="Qu J."/>
            <person name="Jiang H."/>
            <person name="Jhangiani S.N."/>
            <person name="Agravi P."/>
            <person name="Goodspeed R."/>
            <person name="Gross S."/>
            <person name="Mandapat C."/>
            <person name="Jackson L."/>
            <person name="Mathew T."/>
            <person name="Pu L."/>
            <person name="Thornton R."/>
            <person name="Saada N."/>
            <person name="Wilczek-Boney K.B."/>
            <person name="Lee S."/>
            <person name="Kovar C."/>
            <person name="Wu Y."/>
            <person name="Scherer S.E."/>
            <person name="Worley K.C."/>
            <person name="Muzny D.M."/>
            <person name="Gibbs R."/>
        </authorList>
    </citation>
    <scope>NUCLEOTIDE SEQUENCE</scope>
    <source>
        <strain evidence="7">Brora</strain>
    </source>
</reference>
<feature type="transmembrane region" description="Helical" evidence="5">
    <location>
        <begin position="72"/>
        <end position="94"/>
    </location>
</feature>
<evidence type="ECO:0008006" key="8">
    <source>
        <dbReference type="Google" id="ProtNLM"/>
    </source>
</evidence>
<reference evidence="6" key="2">
    <citation type="submission" date="2015-02" db="UniProtKB">
        <authorList>
            <consortium name="EnsemblMetazoa"/>
        </authorList>
    </citation>
    <scope>IDENTIFICATION</scope>
</reference>
<evidence type="ECO:0000313" key="7">
    <source>
        <dbReference type="Proteomes" id="UP000014500"/>
    </source>
</evidence>
<feature type="transmembrane region" description="Helical" evidence="5">
    <location>
        <begin position="248"/>
        <end position="270"/>
    </location>
</feature>
<evidence type="ECO:0000256" key="5">
    <source>
        <dbReference type="SAM" id="Phobius"/>
    </source>
</evidence>
<dbReference type="InterPro" id="IPR036259">
    <property type="entry name" value="MFS_trans_sf"/>
</dbReference>
<dbReference type="InterPro" id="IPR049680">
    <property type="entry name" value="FLVCR1-2_SLC49-like"/>
</dbReference>
<feature type="transmembrane region" description="Helical" evidence="5">
    <location>
        <begin position="290"/>
        <end position="309"/>
    </location>
</feature>
<evidence type="ECO:0000313" key="6">
    <source>
        <dbReference type="EnsemblMetazoa" id="SMAR005844-PA"/>
    </source>
</evidence>
<proteinExistence type="predicted"/>
<dbReference type="GO" id="GO:0097037">
    <property type="term" value="P:heme export"/>
    <property type="evidence" value="ECO:0007669"/>
    <property type="project" value="TreeGrafter"/>
</dbReference>
<evidence type="ECO:0000256" key="2">
    <source>
        <dbReference type="ARBA" id="ARBA00022692"/>
    </source>
</evidence>
<dbReference type="OMA" id="LDLMGHN"/>
<keyword evidence="2 5" id="KW-0812">Transmembrane</keyword>
<dbReference type="PANTHER" id="PTHR10924">
    <property type="entry name" value="MAJOR FACILITATOR SUPERFAMILY PROTEIN-RELATED"/>
    <property type="match status" value="1"/>
</dbReference>
<dbReference type="AlphaFoldDB" id="T1IXB3"/>
<keyword evidence="4 5" id="KW-0472">Membrane</keyword>
<dbReference type="eggNOG" id="KOG2563">
    <property type="taxonomic scope" value="Eukaryota"/>
</dbReference>
<dbReference type="GO" id="GO:0015232">
    <property type="term" value="F:heme transmembrane transporter activity"/>
    <property type="evidence" value="ECO:0007669"/>
    <property type="project" value="TreeGrafter"/>
</dbReference>
<dbReference type="GO" id="GO:0016020">
    <property type="term" value="C:membrane"/>
    <property type="evidence" value="ECO:0007669"/>
    <property type="project" value="UniProtKB-SubCell"/>
</dbReference>
<protein>
    <recommendedName>
        <fullName evidence="8">Major facilitator superfamily (MFS) profile domain-containing protein</fullName>
    </recommendedName>
</protein>
<dbReference type="SUPFAM" id="SSF103473">
    <property type="entry name" value="MFS general substrate transporter"/>
    <property type="match status" value="2"/>
</dbReference>
<sequence>MDIAGITIMNVLSKGTSATNVADPMVIRTTKWRWFMLFLFVLYTMANAFPWVHYSILANIVTNYYGVSINAINWTGIIYFVTYIPFIFPAMWLLSKAGLRVILLIGSLGTALGAWIKCGSVAPDRFIVTMVGQTIVAASQVFVLSIPPRLAAVWFGPKEVSTACAIGVLGNQVSLSVELGIALSFLVPRELVKQFFMTGYLAVGFEFAAEITFPESEGTSAGILNQSANVFGIALTELAAYLLTFSDIIANLFLCACLLVGLILTGFIKADLKRKAAQVCRNSSKVDGKAGLRVTVLIGSLGTALGAWIKCGSVAPDRFIVTMVGQTIVAASQVFVLSIPPRLAAVWFGPKEVSTACAIGVLGNQVSLSVEFFMTGYLPIGFEFAAEITFPESEGTSAGILNQSANLFGIALTELAAYLLTFSDIIANLFLCACLLVGLILTVFIKADLKRQAAQVCRNSSKDVGHVNHSLEIT</sequence>
<dbReference type="STRING" id="126957.T1IXB3"/>
<dbReference type="HOGENOM" id="CLU_023132_0_1_1"/>
<feature type="transmembrane region" description="Helical" evidence="5">
    <location>
        <begin position="425"/>
        <end position="445"/>
    </location>
</feature>
<dbReference type="Proteomes" id="UP000014500">
    <property type="component" value="Unassembled WGS sequence"/>
</dbReference>
<feature type="transmembrane region" description="Helical" evidence="5">
    <location>
        <begin position="34"/>
        <end position="52"/>
    </location>
</feature>
<dbReference type="EnsemblMetazoa" id="SMAR005844-RA">
    <property type="protein sequence ID" value="SMAR005844-PA"/>
    <property type="gene ID" value="SMAR005844"/>
</dbReference>
<evidence type="ECO:0000256" key="3">
    <source>
        <dbReference type="ARBA" id="ARBA00022989"/>
    </source>
</evidence>
<feature type="transmembrane region" description="Helical" evidence="5">
    <location>
        <begin position="134"/>
        <end position="156"/>
    </location>
</feature>
<dbReference type="EMBL" id="JH431646">
    <property type="status" value="NOT_ANNOTATED_CDS"/>
    <property type="molecule type" value="Genomic_DNA"/>
</dbReference>
<dbReference type="PANTHER" id="PTHR10924:SF4">
    <property type="entry name" value="GH15861P"/>
    <property type="match status" value="1"/>
</dbReference>
<dbReference type="GO" id="GO:0020037">
    <property type="term" value="F:heme binding"/>
    <property type="evidence" value="ECO:0007669"/>
    <property type="project" value="TreeGrafter"/>
</dbReference>
<feature type="transmembrane region" description="Helical" evidence="5">
    <location>
        <begin position="101"/>
        <end position="122"/>
    </location>
</feature>
<organism evidence="6 7">
    <name type="scientific">Strigamia maritima</name>
    <name type="common">European centipede</name>
    <name type="synonym">Geophilus maritimus</name>
    <dbReference type="NCBI Taxonomy" id="126957"/>
    <lineage>
        <taxon>Eukaryota</taxon>
        <taxon>Metazoa</taxon>
        <taxon>Ecdysozoa</taxon>
        <taxon>Arthropoda</taxon>
        <taxon>Myriapoda</taxon>
        <taxon>Chilopoda</taxon>
        <taxon>Pleurostigmophora</taxon>
        <taxon>Geophilomorpha</taxon>
        <taxon>Linotaeniidae</taxon>
        <taxon>Strigamia</taxon>
    </lineage>
</organism>
<comment type="subcellular location">
    <subcellularLocation>
        <location evidence="1">Membrane</location>
        <topology evidence="1">Multi-pass membrane protein</topology>
    </subcellularLocation>
</comment>
<name>T1IXB3_STRMM</name>